<keyword evidence="2" id="KW-0805">Transcription regulation</keyword>
<feature type="region of interest" description="Disordered" evidence="4">
    <location>
        <begin position="52"/>
        <end position="76"/>
    </location>
</feature>
<sequence>MATNKPYFIWGDNTADSDVVALFAGASSTAPEDAALASPYIGPAAAVARPRLRRNSAAGSAGKQQGSGARKPPQRGLGVAELERLRCGGDPLRELSAVVLGDAAQGHPLLHYPHHHNHMQVPAASAAFEPAPGAGASARYCSQMLAPPPPPAAAAGPVCFLHPHAAAPGGCQRAAPVAPEQQYFRDRWARMGSTFSTAAGGGGAAADHQPQSQLLIPAPEHPSSQSTIWRPAVSSSSCLHTGHRCDICSRRMKAMAERGALAPTATPPASPKAADATASTVSDYSIYDLATAMATARQGDAFLARERKRGAADADAPARKEVREIEFFPAASAHQTGGRVPVPDESEFAAPFYSSPYGGGAGAASHTAPPHLDLSLRL</sequence>
<organism evidence="5 6">
    <name type="scientific">Paspalum notatum var. saurae</name>
    <dbReference type="NCBI Taxonomy" id="547442"/>
    <lineage>
        <taxon>Eukaryota</taxon>
        <taxon>Viridiplantae</taxon>
        <taxon>Streptophyta</taxon>
        <taxon>Embryophyta</taxon>
        <taxon>Tracheophyta</taxon>
        <taxon>Spermatophyta</taxon>
        <taxon>Magnoliopsida</taxon>
        <taxon>Liliopsida</taxon>
        <taxon>Poales</taxon>
        <taxon>Poaceae</taxon>
        <taxon>PACMAD clade</taxon>
        <taxon>Panicoideae</taxon>
        <taxon>Andropogonodae</taxon>
        <taxon>Paspaleae</taxon>
        <taxon>Paspalinae</taxon>
        <taxon>Paspalum</taxon>
    </lineage>
</organism>
<keyword evidence="6" id="KW-1185">Reference proteome</keyword>
<accession>A0AAQ3UWX1</accession>
<dbReference type="PANTHER" id="PTHR33388:SF2">
    <property type="entry name" value="PROTEIN SPOROCYTELESS"/>
    <property type="match status" value="1"/>
</dbReference>
<keyword evidence="3" id="KW-0804">Transcription</keyword>
<dbReference type="AlphaFoldDB" id="A0AAQ3UWX1"/>
<evidence type="ECO:0000313" key="6">
    <source>
        <dbReference type="Proteomes" id="UP001341281"/>
    </source>
</evidence>
<evidence type="ECO:0000313" key="5">
    <source>
        <dbReference type="EMBL" id="WVZ99124.1"/>
    </source>
</evidence>
<dbReference type="InterPro" id="IPR040356">
    <property type="entry name" value="SPEAR"/>
</dbReference>
<feature type="compositionally biased region" description="Low complexity" evidence="4">
    <location>
        <begin position="56"/>
        <end position="69"/>
    </location>
</feature>
<dbReference type="PANTHER" id="PTHR33388">
    <property type="entry name" value="OS01G0212500 PROTEIN"/>
    <property type="match status" value="1"/>
</dbReference>
<proteinExistence type="predicted"/>
<dbReference type="Proteomes" id="UP001341281">
    <property type="component" value="Chromosome 10"/>
</dbReference>
<reference evidence="5 6" key="1">
    <citation type="submission" date="2024-02" db="EMBL/GenBank/DDBJ databases">
        <title>High-quality chromosome-scale genome assembly of Pensacola bahiagrass (Paspalum notatum Flugge var. saurae).</title>
        <authorList>
            <person name="Vega J.M."/>
            <person name="Podio M."/>
            <person name="Orjuela J."/>
            <person name="Siena L.A."/>
            <person name="Pessino S.C."/>
            <person name="Combes M.C."/>
            <person name="Mariac C."/>
            <person name="Albertini E."/>
            <person name="Pupilli F."/>
            <person name="Ortiz J.P.A."/>
            <person name="Leblanc O."/>
        </authorList>
    </citation>
    <scope>NUCLEOTIDE SEQUENCE [LARGE SCALE GENOMIC DNA]</scope>
    <source>
        <strain evidence="5">R1</strain>
        <tissue evidence="5">Leaf</tissue>
    </source>
</reference>
<protein>
    <submittedName>
        <fullName evidence="5">Uncharacterized protein</fullName>
    </submittedName>
</protein>
<gene>
    <name evidence="5" type="ORF">U9M48_044471</name>
</gene>
<dbReference type="GO" id="GO:0003700">
    <property type="term" value="F:DNA-binding transcription factor activity"/>
    <property type="evidence" value="ECO:0007669"/>
    <property type="project" value="InterPro"/>
</dbReference>
<evidence type="ECO:0000256" key="2">
    <source>
        <dbReference type="ARBA" id="ARBA00023015"/>
    </source>
</evidence>
<evidence type="ECO:0000256" key="3">
    <source>
        <dbReference type="ARBA" id="ARBA00023163"/>
    </source>
</evidence>
<keyword evidence="1" id="KW-0678">Repressor</keyword>
<evidence type="ECO:0000256" key="4">
    <source>
        <dbReference type="SAM" id="MobiDB-lite"/>
    </source>
</evidence>
<name>A0AAQ3UWX1_PASNO</name>
<evidence type="ECO:0000256" key="1">
    <source>
        <dbReference type="ARBA" id="ARBA00022491"/>
    </source>
</evidence>
<dbReference type="EMBL" id="CP144754">
    <property type="protein sequence ID" value="WVZ99124.1"/>
    <property type="molecule type" value="Genomic_DNA"/>
</dbReference>